<dbReference type="EMBL" id="FXTI01000007">
    <property type="protein sequence ID" value="SMO76467.1"/>
    <property type="molecule type" value="Genomic_DNA"/>
</dbReference>
<dbReference type="OrthoDB" id="2988937at2"/>
<gene>
    <name evidence="2" type="ORF">SAMN06264849_10757</name>
</gene>
<organism evidence="2 3">
    <name type="scientific">Melghirimyces algeriensis</name>
    <dbReference type="NCBI Taxonomy" id="910412"/>
    <lineage>
        <taxon>Bacteria</taxon>
        <taxon>Bacillati</taxon>
        <taxon>Bacillota</taxon>
        <taxon>Bacilli</taxon>
        <taxon>Bacillales</taxon>
        <taxon>Thermoactinomycetaceae</taxon>
        <taxon>Melghirimyces</taxon>
    </lineage>
</organism>
<keyword evidence="3" id="KW-1185">Reference proteome</keyword>
<keyword evidence="1" id="KW-0472">Membrane</keyword>
<feature type="transmembrane region" description="Helical" evidence="1">
    <location>
        <begin position="29"/>
        <end position="49"/>
    </location>
</feature>
<evidence type="ECO:0000313" key="2">
    <source>
        <dbReference type="EMBL" id="SMO76467.1"/>
    </source>
</evidence>
<accession>A0A521DXM9</accession>
<keyword evidence="1" id="KW-0812">Transmembrane</keyword>
<keyword evidence="1" id="KW-1133">Transmembrane helix</keyword>
<dbReference type="AlphaFoldDB" id="A0A521DXM9"/>
<sequence length="464" mass="53938">MNHVPKEDDGLHKAIQAFKLSRYLKESRFGFFLLLFSLLGTLIGIGWLVSREPTPVYVLKEATFQKVVPYFFKEDRFYFWGQKDKESGYYIFDLKSEKLIKEDWTHKYGDSKGVYRVGKKFKVRINDKKSERSLMLEGHQTRKKISGSLPLLKKPVSVSPAGNFFVYAEQAESGLNLHLYIVEAEKDILLNKEVEPSKVSGEQWVQWSAEGEYFLIDHTLYRSKDGKPVKKLDGHAAVWAPDGARLVYVESPKKQVDDRKDSKERPFILGTRLMILDMESGKLQRLYETEAEQWIVGKAVWDPSGRYVSFPTGKKINEETYFEKVHVTDGKMFHYTENEQNLMPTRLNHLTLSPNGDYLSYAVNGILKLIDLRTQESKVYDVYHQVQSDPDYVRFDPKGVWLVQNREILFVADNMEEKRVYQTDKQVLGFNLSSQRKKLLVREESKEGQILRLVDLKKSQDVTS</sequence>
<dbReference type="InterPro" id="IPR011042">
    <property type="entry name" value="6-blade_b-propeller_TolB-like"/>
</dbReference>
<protein>
    <submittedName>
        <fullName evidence="2">Uncharacterized protein</fullName>
    </submittedName>
</protein>
<proteinExistence type="predicted"/>
<dbReference type="Gene3D" id="2.120.10.30">
    <property type="entry name" value="TolB, C-terminal domain"/>
    <property type="match status" value="1"/>
</dbReference>
<dbReference type="Proteomes" id="UP000315636">
    <property type="component" value="Unassembled WGS sequence"/>
</dbReference>
<dbReference type="RefSeq" id="WP_142505864.1">
    <property type="nucleotide sequence ID" value="NZ_FXTI01000007.1"/>
</dbReference>
<dbReference type="SUPFAM" id="SSF69322">
    <property type="entry name" value="Tricorn protease domain 2"/>
    <property type="match status" value="1"/>
</dbReference>
<reference evidence="2 3" key="1">
    <citation type="submission" date="2017-05" db="EMBL/GenBank/DDBJ databases">
        <authorList>
            <person name="Varghese N."/>
            <person name="Submissions S."/>
        </authorList>
    </citation>
    <scope>NUCLEOTIDE SEQUENCE [LARGE SCALE GENOMIC DNA]</scope>
    <source>
        <strain evidence="2 3">DSM 45474</strain>
    </source>
</reference>
<evidence type="ECO:0000256" key="1">
    <source>
        <dbReference type="SAM" id="Phobius"/>
    </source>
</evidence>
<name>A0A521DXM9_9BACL</name>
<evidence type="ECO:0000313" key="3">
    <source>
        <dbReference type="Proteomes" id="UP000315636"/>
    </source>
</evidence>